<gene>
    <name evidence="4" type="primary">treA</name>
    <name evidence="4" type="ORF">SPHI_04240</name>
</gene>
<dbReference type="NCBIfam" id="NF009773">
    <property type="entry name" value="PRK13270.1"/>
    <property type="match status" value="1"/>
</dbReference>
<name>A0A1V2EWD6_9SPHN</name>
<dbReference type="InterPro" id="IPR008928">
    <property type="entry name" value="6-hairpin_glycosidase_sf"/>
</dbReference>
<keyword evidence="3" id="KW-0732">Signal</keyword>
<dbReference type="GO" id="GO:0004555">
    <property type="term" value="F:alpha,alpha-trehalase activity"/>
    <property type="evidence" value="ECO:0007669"/>
    <property type="project" value="UniProtKB-EC"/>
</dbReference>
<feature type="signal peptide" evidence="3">
    <location>
        <begin position="1"/>
        <end position="24"/>
    </location>
</feature>
<feature type="chain" id="PRO_5012753309" evidence="3">
    <location>
        <begin position="25"/>
        <end position="517"/>
    </location>
</feature>
<dbReference type="PANTHER" id="PTHR23403:SF1">
    <property type="entry name" value="TREHALASE"/>
    <property type="match status" value="1"/>
</dbReference>
<evidence type="ECO:0000256" key="2">
    <source>
        <dbReference type="ARBA" id="ARBA00023295"/>
    </source>
</evidence>
<dbReference type="PROSITE" id="PS00928">
    <property type="entry name" value="TREHALASE_2"/>
    <property type="match status" value="1"/>
</dbReference>
<sequence>MKLWQSVVWASAVASVLLSKPLVAQQSPADLYGDLFRAVQTGRLFPDGKTFADAAPKRAAGAIMADYRREQPSTPEALRSFVLANFTVPGVNDRGEADLRKHIRNLWPMLVRQPDKAAAGSSLLPMRHPYVVPGGRFREIYYWDSYFTMLGLAVDGQQPLVESMLANFTDTIERYGHVPNGMRSYYLGRSQPPFYALMLDLSKDTDTALAARRLAALKREYAYWMKGASCLDATGACARVVRMPDGTLLNRYWDDRPLPRDESFAEDVITAKEDPARSSEVMYRHLRAGAESGWDFSSRWLDDPRRLASIRTTDIVPVDLNSLMLMMEEAIAKRSVAVGDRLGAAEFTKLAAKRRAALDRYFWIAEEGRYADWDRATGKETGRVSAAMLFPLFAGAASPQQARAVAATARHELLAAGGLRTTPIRTGQQWDSPNGWAPLQWVAIAGLERGGQGELAREIAKRWLETVATTYAETGKMLEKYDVEERKPGGGGEYPTQDGFGWTNGVTSAILEHFPDI</sequence>
<dbReference type="EC" id="3.2.1.28" evidence="4"/>
<dbReference type="GO" id="GO:0005993">
    <property type="term" value="P:trehalose catabolic process"/>
    <property type="evidence" value="ECO:0007669"/>
    <property type="project" value="TreeGrafter"/>
</dbReference>
<evidence type="ECO:0000313" key="5">
    <source>
        <dbReference type="Proteomes" id="UP000188729"/>
    </source>
</evidence>
<evidence type="ECO:0000256" key="3">
    <source>
        <dbReference type="SAM" id="SignalP"/>
    </source>
</evidence>
<reference evidence="4 5" key="1">
    <citation type="submission" date="2016-11" db="EMBL/GenBank/DDBJ databases">
        <title>Genome sequence of Sphingomonas jeddahensis G39.</title>
        <authorList>
            <person name="Poehlein A."/>
            <person name="Wuebbeler J.H."/>
            <person name="Steinbuechel A."/>
            <person name="Daniel R."/>
        </authorList>
    </citation>
    <scope>NUCLEOTIDE SEQUENCE [LARGE SCALE GENOMIC DNA]</scope>
    <source>
        <strain evidence="4 5">G39</strain>
    </source>
</reference>
<proteinExistence type="predicted"/>
<keyword evidence="5" id="KW-1185">Reference proteome</keyword>
<organism evidence="4 5">
    <name type="scientific">Sphingomonas jeddahensis</name>
    <dbReference type="NCBI Taxonomy" id="1915074"/>
    <lineage>
        <taxon>Bacteria</taxon>
        <taxon>Pseudomonadati</taxon>
        <taxon>Pseudomonadota</taxon>
        <taxon>Alphaproteobacteria</taxon>
        <taxon>Sphingomonadales</taxon>
        <taxon>Sphingomonadaceae</taxon>
        <taxon>Sphingomonas</taxon>
    </lineage>
</organism>
<keyword evidence="1 4" id="KW-0378">Hydrolase</keyword>
<dbReference type="PRINTS" id="PR00744">
    <property type="entry name" value="GLHYDRLASE37"/>
</dbReference>
<dbReference type="InterPro" id="IPR018232">
    <property type="entry name" value="Glyco_hydro_37_CS"/>
</dbReference>
<dbReference type="STRING" id="1915074.SPHI_04240"/>
<dbReference type="InterPro" id="IPR001661">
    <property type="entry name" value="Glyco_hydro_37"/>
</dbReference>
<dbReference type="Pfam" id="PF01204">
    <property type="entry name" value="Trehalase"/>
    <property type="match status" value="1"/>
</dbReference>
<evidence type="ECO:0000313" key="4">
    <source>
        <dbReference type="EMBL" id="ONF96991.1"/>
    </source>
</evidence>
<dbReference type="PANTHER" id="PTHR23403">
    <property type="entry name" value="TREHALASE"/>
    <property type="match status" value="1"/>
</dbReference>
<dbReference type="Proteomes" id="UP000188729">
    <property type="component" value="Unassembled WGS sequence"/>
</dbReference>
<comment type="caution">
    <text evidence="4">The sequence shown here is derived from an EMBL/GenBank/DDBJ whole genome shotgun (WGS) entry which is preliminary data.</text>
</comment>
<accession>A0A1V2EWD6</accession>
<protein>
    <submittedName>
        <fullName evidence="4">Periplasmic trehalase</fullName>
        <ecNumber evidence="4">3.2.1.28</ecNumber>
    </submittedName>
</protein>
<dbReference type="OrthoDB" id="106887at2"/>
<dbReference type="PROSITE" id="PS00927">
    <property type="entry name" value="TREHALASE_1"/>
    <property type="match status" value="1"/>
</dbReference>
<dbReference type="Gene3D" id="1.50.10.10">
    <property type="match status" value="1"/>
</dbReference>
<dbReference type="SUPFAM" id="SSF48208">
    <property type="entry name" value="Six-hairpin glycosidases"/>
    <property type="match status" value="1"/>
</dbReference>
<keyword evidence="2 4" id="KW-0326">Glycosidase</keyword>
<dbReference type="EMBL" id="MPSB01000002">
    <property type="protein sequence ID" value="ONF96991.1"/>
    <property type="molecule type" value="Genomic_DNA"/>
</dbReference>
<evidence type="ECO:0000256" key="1">
    <source>
        <dbReference type="ARBA" id="ARBA00022801"/>
    </source>
</evidence>
<dbReference type="InterPro" id="IPR012341">
    <property type="entry name" value="6hp_glycosidase-like_sf"/>
</dbReference>
<dbReference type="NCBIfam" id="NF009774">
    <property type="entry name" value="PRK13271.1"/>
    <property type="match status" value="1"/>
</dbReference>
<dbReference type="AlphaFoldDB" id="A0A1V2EWD6"/>
<dbReference type="RefSeq" id="WP_083719638.1">
    <property type="nucleotide sequence ID" value="NZ_MPSB01000002.1"/>
</dbReference>